<reference evidence="10 11" key="1">
    <citation type="submission" date="2018-09" db="EMBL/GenBank/DDBJ databases">
        <title>Complete genome sequence of Euzebya sp. DY32-46 isolated from seawater of Pacific Ocean.</title>
        <authorList>
            <person name="Xu L."/>
            <person name="Wu Y.-H."/>
            <person name="Xu X.-W."/>
        </authorList>
    </citation>
    <scope>NUCLEOTIDE SEQUENCE [LARGE SCALE GENOMIC DNA]</scope>
    <source>
        <strain evidence="10 11">DY32-46</strain>
    </source>
</reference>
<evidence type="ECO:0000256" key="9">
    <source>
        <dbReference type="SAM" id="MobiDB-lite"/>
    </source>
</evidence>
<dbReference type="InterPro" id="IPR019933">
    <property type="entry name" value="DivIVA_domain"/>
</dbReference>
<dbReference type="PANTHER" id="PTHR35794:SF2">
    <property type="entry name" value="CELL DIVISION PROTEIN DIVIVA"/>
    <property type="match status" value="1"/>
</dbReference>
<dbReference type="AlphaFoldDB" id="A0A346XUU9"/>
<feature type="region of interest" description="Disordered" evidence="9">
    <location>
        <begin position="118"/>
        <end position="141"/>
    </location>
</feature>
<keyword evidence="7" id="KW-0131">Cell cycle</keyword>
<evidence type="ECO:0000256" key="2">
    <source>
        <dbReference type="ARBA" id="ARBA00009008"/>
    </source>
</evidence>
<dbReference type="PANTHER" id="PTHR35794">
    <property type="entry name" value="CELL DIVISION PROTEIN DIVIVA"/>
    <property type="match status" value="1"/>
</dbReference>
<evidence type="ECO:0000256" key="4">
    <source>
        <dbReference type="ARBA" id="ARBA00022490"/>
    </source>
</evidence>
<feature type="compositionally biased region" description="Acidic residues" evidence="9">
    <location>
        <begin position="204"/>
        <end position="216"/>
    </location>
</feature>
<feature type="region of interest" description="Disordered" evidence="9">
    <location>
        <begin position="188"/>
        <end position="216"/>
    </location>
</feature>
<organism evidence="10 11">
    <name type="scientific">Euzebya pacifica</name>
    <dbReference type="NCBI Taxonomy" id="1608957"/>
    <lineage>
        <taxon>Bacteria</taxon>
        <taxon>Bacillati</taxon>
        <taxon>Actinomycetota</taxon>
        <taxon>Nitriliruptoria</taxon>
        <taxon>Euzebyales</taxon>
    </lineage>
</organism>
<keyword evidence="4" id="KW-0963">Cytoplasm</keyword>
<evidence type="ECO:0000256" key="8">
    <source>
        <dbReference type="ARBA" id="ARBA00031737"/>
    </source>
</evidence>
<evidence type="ECO:0000313" key="10">
    <source>
        <dbReference type="EMBL" id="AXV05996.1"/>
    </source>
</evidence>
<evidence type="ECO:0000256" key="6">
    <source>
        <dbReference type="ARBA" id="ARBA00023054"/>
    </source>
</evidence>
<protein>
    <recommendedName>
        <fullName evidence="3">Cell wall synthesis protein Wag31</fullName>
    </recommendedName>
    <alternativeName>
        <fullName evidence="8">Antigen 84</fullName>
    </alternativeName>
</protein>
<evidence type="ECO:0000256" key="3">
    <source>
        <dbReference type="ARBA" id="ARBA00018787"/>
    </source>
</evidence>
<dbReference type="NCBIfam" id="TIGR03544">
    <property type="entry name" value="DivI1A_domain"/>
    <property type="match status" value="1"/>
</dbReference>
<comment type="subcellular location">
    <subcellularLocation>
        <location evidence="1">Cytoplasm</location>
    </subcellularLocation>
</comment>
<dbReference type="Pfam" id="PF05103">
    <property type="entry name" value="DivIVA"/>
    <property type="match status" value="1"/>
</dbReference>
<dbReference type="InterPro" id="IPR007793">
    <property type="entry name" value="DivIVA_fam"/>
</dbReference>
<dbReference type="Gene3D" id="6.10.250.660">
    <property type="match status" value="1"/>
</dbReference>
<name>A0A346XUU9_9ACTN</name>
<feature type="compositionally biased region" description="Pro residues" evidence="9">
    <location>
        <begin position="80"/>
        <end position="90"/>
    </location>
</feature>
<feature type="region of interest" description="Disordered" evidence="9">
    <location>
        <begin position="40"/>
        <end position="91"/>
    </location>
</feature>
<dbReference type="KEGG" id="euz:DVS28_a1296"/>
<evidence type="ECO:0000256" key="7">
    <source>
        <dbReference type="ARBA" id="ARBA00023306"/>
    </source>
</evidence>
<evidence type="ECO:0000256" key="5">
    <source>
        <dbReference type="ARBA" id="ARBA00022618"/>
    </source>
</evidence>
<evidence type="ECO:0000313" key="11">
    <source>
        <dbReference type="Proteomes" id="UP000264006"/>
    </source>
</evidence>
<keyword evidence="6" id="KW-0175">Coiled coil</keyword>
<feature type="compositionally biased region" description="Acidic residues" evidence="9">
    <location>
        <begin position="54"/>
        <end position="76"/>
    </location>
</feature>
<proteinExistence type="inferred from homology"/>
<keyword evidence="11" id="KW-1185">Reference proteome</keyword>
<dbReference type="GO" id="GO:0005737">
    <property type="term" value="C:cytoplasm"/>
    <property type="evidence" value="ECO:0007669"/>
    <property type="project" value="UniProtKB-SubCell"/>
</dbReference>
<evidence type="ECO:0000256" key="1">
    <source>
        <dbReference type="ARBA" id="ARBA00004496"/>
    </source>
</evidence>
<dbReference type="GO" id="GO:0051301">
    <property type="term" value="P:cell division"/>
    <property type="evidence" value="ECO:0007669"/>
    <property type="project" value="UniProtKB-KW"/>
</dbReference>
<dbReference type="Proteomes" id="UP000264006">
    <property type="component" value="Chromosome"/>
</dbReference>
<dbReference type="EMBL" id="CP031165">
    <property type="protein sequence ID" value="AXV05996.1"/>
    <property type="molecule type" value="Genomic_DNA"/>
</dbReference>
<gene>
    <name evidence="10" type="ORF">DVS28_a1296</name>
</gene>
<sequence length="216" mass="23061">MLTPEDIQSREFLVSLRGYDRDEVHAFLDEVAEDFASLLGRSGGAASPAKDDTPATDDADTVADVDGDAEVVEEATPEPVVEPAPEPAPPADAIASFAAIGAETQRILEAAHAAGEEIRRKAETEAESLRESRLKDAQDEVDGLREQAAAIRKQIDDLEGRRDELANRLRQAKETVDLALLEVEEIEADAEPADANTSVLAAEAADDDAEEGTEAD</sequence>
<keyword evidence="5 10" id="KW-0132">Cell division</keyword>
<accession>A0A346XUU9</accession>
<comment type="similarity">
    <text evidence="2">Belongs to the DivIVA family.</text>
</comment>